<comment type="caution">
    <text evidence="2">The sequence shown here is derived from an EMBL/GenBank/DDBJ whole genome shotgun (WGS) entry which is preliminary data.</text>
</comment>
<proteinExistence type="predicted"/>
<organism evidence="2 3">
    <name type="scientific">Lithospermum erythrorhizon</name>
    <name type="common">Purple gromwell</name>
    <name type="synonym">Lithospermum officinale var. erythrorhizon</name>
    <dbReference type="NCBI Taxonomy" id="34254"/>
    <lineage>
        <taxon>Eukaryota</taxon>
        <taxon>Viridiplantae</taxon>
        <taxon>Streptophyta</taxon>
        <taxon>Embryophyta</taxon>
        <taxon>Tracheophyta</taxon>
        <taxon>Spermatophyta</taxon>
        <taxon>Magnoliopsida</taxon>
        <taxon>eudicotyledons</taxon>
        <taxon>Gunneridae</taxon>
        <taxon>Pentapetalae</taxon>
        <taxon>asterids</taxon>
        <taxon>lamiids</taxon>
        <taxon>Boraginales</taxon>
        <taxon>Boraginaceae</taxon>
        <taxon>Boraginoideae</taxon>
        <taxon>Lithospermeae</taxon>
        <taxon>Lithospermum</taxon>
    </lineage>
</organism>
<protein>
    <submittedName>
        <fullName evidence="2">Uncharacterized protein</fullName>
    </submittedName>
</protein>
<dbReference type="AlphaFoldDB" id="A0AAV3QRJ2"/>
<gene>
    <name evidence="2" type="ORF">LIER_43709</name>
</gene>
<reference evidence="2 3" key="1">
    <citation type="submission" date="2024-01" db="EMBL/GenBank/DDBJ databases">
        <title>The complete chloroplast genome sequence of Lithospermum erythrorhizon: insights into the phylogenetic relationship among Boraginaceae species and the maternal lineages of purple gromwells.</title>
        <authorList>
            <person name="Okada T."/>
            <person name="Watanabe K."/>
        </authorList>
    </citation>
    <scope>NUCLEOTIDE SEQUENCE [LARGE SCALE GENOMIC DNA]</scope>
</reference>
<name>A0AAV3QRJ2_LITER</name>
<evidence type="ECO:0000313" key="2">
    <source>
        <dbReference type="EMBL" id="GAA0165243.1"/>
    </source>
</evidence>
<dbReference type="Proteomes" id="UP001454036">
    <property type="component" value="Unassembled WGS sequence"/>
</dbReference>
<keyword evidence="1" id="KW-0732">Signal</keyword>
<accession>A0AAV3QRJ2</accession>
<keyword evidence="3" id="KW-1185">Reference proteome</keyword>
<sequence length="145" mass="15304">MVVLAAVVVVCVTLVVELGIWRGSVQQGGNVVVSTVGTRGTWLQTVGRSLMEATRVEVVAMRAALVSAVMVAMQVDLVSADLVAMLNLVSIVGNKGIWLKTVKRLVGEVAAVVEMLMLVVLARETALSVESQATLPGNVYQCNVK</sequence>
<dbReference type="EMBL" id="BAABME010037870">
    <property type="protein sequence ID" value="GAA0165243.1"/>
    <property type="molecule type" value="Genomic_DNA"/>
</dbReference>
<feature type="signal peptide" evidence="1">
    <location>
        <begin position="1"/>
        <end position="17"/>
    </location>
</feature>
<feature type="chain" id="PRO_5043999688" evidence="1">
    <location>
        <begin position="18"/>
        <end position="145"/>
    </location>
</feature>
<evidence type="ECO:0000313" key="3">
    <source>
        <dbReference type="Proteomes" id="UP001454036"/>
    </source>
</evidence>
<evidence type="ECO:0000256" key="1">
    <source>
        <dbReference type="SAM" id="SignalP"/>
    </source>
</evidence>